<feature type="compositionally biased region" description="Polar residues" evidence="1">
    <location>
        <begin position="1"/>
        <end position="13"/>
    </location>
</feature>
<organism evidence="2 3">
    <name type="scientific">Candidatus Acutalibacter pullicola</name>
    <dbReference type="NCBI Taxonomy" id="2838417"/>
    <lineage>
        <taxon>Bacteria</taxon>
        <taxon>Bacillati</taxon>
        <taxon>Bacillota</taxon>
        <taxon>Clostridia</taxon>
        <taxon>Eubacteriales</taxon>
        <taxon>Acutalibacteraceae</taxon>
        <taxon>Acutalibacter</taxon>
    </lineage>
</organism>
<dbReference type="EMBL" id="DWXG01000022">
    <property type="protein sequence ID" value="HJB97464.1"/>
    <property type="molecule type" value="Genomic_DNA"/>
</dbReference>
<gene>
    <name evidence="2" type="ORF">H9710_02665</name>
</gene>
<feature type="region of interest" description="Disordered" evidence="1">
    <location>
        <begin position="1"/>
        <end position="31"/>
    </location>
</feature>
<accession>A0A9D2MUH9</accession>
<dbReference type="AlphaFoldDB" id="A0A9D2MUH9"/>
<reference evidence="2" key="1">
    <citation type="journal article" date="2021" name="PeerJ">
        <title>Extensive microbial diversity within the chicken gut microbiome revealed by metagenomics and culture.</title>
        <authorList>
            <person name="Gilroy R."/>
            <person name="Ravi A."/>
            <person name="Getino M."/>
            <person name="Pursley I."/>
            <person name="Horton D.L."/>
            <person name="Alikhan N.F."/>
            <person name="Baker D."/>
            <person name="Gharbi K."/>
            <person name="Hall N."/>
            <person name="Watson M."/>
            <person name="Adriaenssens E.M."/>
            <person name="Foster-Nyarko E."/>
            <person name="Jarju S."/>
            <person name="Secka A."/>
            <person name="Antonio M."/>
            <person name="Oren A."/>
            <person name="Chaudhuri R.R."/>
            <person name="La Ragione R."/>
            <person name="Hildebrand F."/>
            <person name="Pallen M.J."/>
        </authorList>
    </citation>
    <scope>NUCLEOTIDE SEQUENCE</scope>
    <source>
        <strain evidence="2">CHK185-1770</strain>
    </source>
</reference>
<evidence type="ECO:0000313" key="2">
    <source>
        <dbReference type="EMBL" id="HJB97464.1"/>
    </source>
</evidence>
<sequence length="87" mass="9451">MKSKETPSFSQSPYHEHDPLPAGLLPEDPAVASANECTGLQVTPPVDEAQQAAYQELFPMAIPRREPGTPVPSKSCPGRGNRPEKRQ</sequence>
<name>A0A9D2MUH9_9FIRM</name>
<comment type="caution">
    <text evidence="2">The sequence shown here is derived from an EMBL/GenBank/DDBJ whole genome shotgun (WGS) entry which is preliminary data.</text>
</comment>
<reference evidence="2" key="2">
    <citation type="submission" date="2021-04" db="EMBL/GenBank/DDBJ databases">
        <authorList>
            <person name="Gilroy R."/>
        </authorList>
    </citation>
    <scope>NUCLEOTIDE SEQUENCE</scope>
    <source>
        <strain evidence="2">CHK185-1770</strain>
    </source>
</reference>
<proteinExistence type="predicted"/>
<dbReference type="Proteomes" id="UP000826793">
    <property type="component" value="Unassembled WGS sequence"/>
</dbReference>
<protein>
    <submittedName>
        <fullName evidence="2">Uncharacterized protein</fullName>
    </submittedName>
</protein>
<evidence type="ECO:0000256" key="1">
    <source>
        <dbReference type="SAM" id="MobiDB-lite"/>
    </source>
</evidence>
<feature type="region of interest" description="Disordered" evidence="1">
    <location>
        <begin position="60"/>
        <end position="87"/>
    </location>
</feature>
<evidence type="ECO:0000313" key="3">
    <source>
        <dbReference type="Proteomes" id="UP000826793"/>
    </source>
</evidence>